<feature type="compositionally biased region" description="Gly residues" evidence="4">
    <location>
        <begin position="661"/>
        <end position="681"/>
    </location>
</feature>
<feature type="domain" description="ACB" evidence="5">
    <location>
        <begin position="12"/>
        <end position="112"/>
    </location>
</feature>
<accession>A0A8X7YG79</accession>
<dbReference type="InterPro" id="IPR056819">
    <property type="entry name" value="ACBP4-6_C"/>
</dbReference>
<dbReference type="GO" id="GO:0006869">
    <property type="term" value="P:lipid transport"/>
    <property type="evidence" value="ECO:0007669"/>
    <property type="project" value="TreeGrafter"/>
</dbReference>
<keyword evidence="3" id="KW-0677">Repeat</keyword>
<dbReference type="PANTHER" id="PTHR46093:SF3">
    <property type="entry name" value="ACYL-COA-BINDING DOMAIN-CONTAINING PROTEIN 4"/>
    <property type="match status" value="1"/>
</dbReference>
<name>A0A8X7YG79_POPTO</name>
<dbReference type="InterPro" id="IPR000582">
    <property type="entry name" value="Acyl-CoA-binding_protein"/>
</dbReference>
<dbReference type="Proteomes" id="UP000886885">
    <property type="component" value="Chromosome 13D"/>
</dbReference>
<dbReference type="AlphaFoldDB" id="A0A8X7YG79"/>
<dbReference type="PROSITE" id="PS51228">
    <property type="entry name" value="ACB_2"/>
    <property type="match status" value="1"/>
</dbReference>
<sequence length="681" mass="74679">MAMARASSGPAYPERFYAAAAYAGFDGSHNSTSTVSSKFQNDTALLLYALYQQATVGPCNVPKPSSWKAVEQSKWKRIDLELSWQGLGNMASTEAMRLFVKILEEDDPSWYYRASNSISEISESVVDTQVNHYSKDEPIIKNGNSFPETKTISTENGTLVETQDKDVVSEDVGTVAVYDQWIAPSITGQPPKARYEHGAAIVQDKMYVYGGNHNGRYLNDLHVLDLRSWAWSKVNFKVENESQEGQSPAKLTPCAGHSLIPWENKLLSVAGHTKDPSETIQIKVFHLQSCTWSTLKTYGKAPVSRGGQSVTLVGTSLVIFGGQDAKRSLLNDLHILDLETMTWDEIDAVGVPPSPRSDHAAAVHAERYLLIFGGGSHATCFNDLHVLDMQTMEWTRPTQQGEIPTPRAGHAGVTVGENWFIVGGGDNKSGVSETAVLNMSTLVWSVVTSVQGHVPLASEGLSLVLSSYNGEDVLVSFGGYNGRYSNEVNVLKPSHKSTLQSKITETPVPDSVSAVHNVTNPTRDVDSELEVGQEGKIREIVMDNIDRESWKSRGEGTSLIATLKAEREELDSSLSKEKLQTLHLKQELADAETRNTDLYKELQSVRGQLAAEQSRCFKLEVDVAELRQKLQTMETLQKELELLQRQKAASEQALDANHRQGSGGVWGWLAGTPGGQKGDDA</sequence>
<protein>
    <recommendedName>
        <fullName evidence="5">ACB domain-containing protein</fullName>
    </recommendedName>
</protein>
<organism evidence="6 7">
    <name type="scientific">Populus tomentosa</name>
    <name type="common">Chinese white poplar</name>
    <dbReference type="NCBI Taxonomy" id="118781"/>
    <lineage>
        <taxon>Eukaryota</taxon>
        <taxon>Viridiplantae</taxon>
        <taxon>Streptophyta</taxon>
        <taxon>Embryophyta</taxon>
        <taxon>Tracheophyta</taxon>
        <taxon>Spermatophyta</taxon>
        <taxon>Magnoliopsida</taxon>
        <taxon>eudicotyledons</taxon>
        <taxon>Gunneridae</taxon>
        <taxon>Pentapetalae</taxon>
        <taxon>rosids</taxon>
        <taxon>fabids</taxon>
        <taxon>Malpighiales</taxon>
        <taxon>Salicaceae</taxon>
        <taxon>Saliceae</taxon>
        <taxon>Populus</taxon>
    </lineage>
</organism>
<evidence type="ECO:0000313" key="7">
    <source>
        <dbReference type="Proteomes" id="UP000886885"/>
    </source>
</evidence>
<evidence type="ECO:0000259" key="5">
    <source>
        <dbReference type="PROSITE" id="PS51228"/>
    </source>
</evidence>
<comment type="similarity">
    <text evidence="1">Belongs to the ACBP family.</text>
</comment>
<dbReference type="Pfam" id="PF24922">
    <property type="entry name" value="ACBP4_C"/>
    <property type="match status" value="1"/>
</dbReference>
<evidence type="ECO:0000256" key="2">
    <source>
        <dbReference type="ARBA" id="ARBA00022441"/>
    </source>
</evidence>
<dbReference type="OrthoDB" id="10251809at2759"/>
<evidence type="ECO:0000313" key="6">
    <source>
        <dbReference type="EMBL" id="KAG6750479.1"/>
    </source>
</evidence>
<comment type="caution">
    <text evidence="6">The sequence shown here is derived from an EMBL/GenBank/DDBJ whole genome shotgun (WGS) entry which is preliminary data.</text>
</comment>
<feature type="region of interest" description="Disordered" evidence="4">
    <location>
        <begin position="653"/>
        <end position="681"/>
    </location>
</feature>
<dbReference type="GO" id="GO:0005829">
    <property type="term" value="C:cytosol"/>
    <property type="evidence" value="ECO:0007669"/>
    <property type="project" value="TreeGrafter"/>
</dbReference>
<dbReference type="EMBL" id="JAAWWB010000026">
    <property type="protein sequence ID" value="KAG6750479.1"/>
    <property type="molecule type" value="Genomic_DNA"/>
</dbReference>
<keyword evidence="2" id="KW-0880">Kelch repeat</keyword>
<dbReference type="FunFam" id="2.120.10.80:FF:000098">
    <property type="entry name" value="Acyl-CoA-binding domain-containing protein 4"/>
    <property type="match status" value="1"/>
</dbReference>
<reference evidence="6" key="1">
    <citation type="journal article" date="2020" name="bioRxiv">
        <title>Hybrid origin of Populus tomentosa Carr. identified through genome sequencing and phylogenomic analysis.</title>
        <authorList>
            <person name="An X."/>
            <person name="Gao K."/>
            <person name="Chen Z."/>
            <person name="Li J."/>
            <person name="Yang X."/>
            <person name="Yang X."/>
            <person name="Zhou J."/>
            <person name="Guo T."/>
            <person name="Zhao T."/>
            <person name="Huang S."/>
            <person name="Miao D."/>
            <person name="Khan W.U."/>
            <person name="Rao P."/>
            <person name="Ye M."/>
            <person name="Lei B."/>
            <person name="Liao W."/>
            <person name="Wang J."/>
            <person name="Ji L."/>
            <person name="Li Y."/>
            <person name="Guo B."/>
            <person name="Mustafa N.S."/>
            <person name="Li S."/>
            <person name="Yun Q."/>
            <person name="Keller S.R."/>
            <person name="Mao J."/>
            <person name="Zhang R."/>
            <person name="Strauss S.H."/>
        </authorList>
    </citation>
    <scope>NUCLEOTIDE SEQUENCE</scope>
    <source>
        <strain evidence="6">GM15</strain>
        <tissue evidence="6">Leaf</tissue>
    </source>
</reference>
<keyword evidence="7" id="KW-1185">Reference proteome</keyword>
<dbReference type="GO" id="GO:0000062">
    <property type="term" value="F:fatty-acyl-CoA binding"/>
    <property type="evidence" value="ECO:0007669"/>
    <property type="project" value="InterPro"/>
</dbReference>
<evidence type="ECO:0000256" key="4">
    <source>
        <dbReference type="SAM" id="MobiDB-lite"/>
    </source>
</evidence>
<evidence type="ECO:0000256" key="3">
    <source>
        <dbReference type="ARBA" id="ARBA00022737"/>
    </source>
</evidence>
<proteinExistence type="inferred from homology"/>
<dbReference type="PANTHER" id="PTHR46093">
    <property type="entry name" value="ACYL-COA-BINDING DOMAIN-CONTAINING PROTEIN 5"/>
    <property type="match status" value="1"/>
</dbReference>
<dbReference type="Pfam" id="PF24681">
    <property type="entry name" value="Kelch_KLHDC2_KLHL20_DRC7"/>
    <property type="match status" value="2"/>
</dbReference>
<evidence type="ECO:0000256" key="1">
    <source>
        <dbReference type="ARBA" id="ARBA00005567"/>
    </source>
</evidence>
<dbReference type="Pfam" id="PF00887">
    <property type="entry name" value="ACBP"/>
    <property type="match status" value="1"/>
</dbReference>
<gene>
    <name evidence="6" type="ORF">POTOM_044975</name>
</gene>
<dbReference type="FunFam" id="2.120.10.80:FF:000089">
    <property type="entry name" value="Acyl-CoA-binding domain-containing protein 4"/>
    <property type="match status" value="1"/>
</dbReference>